<dbReference type="PANTHER" id="PTHR35313">
    <property type="entry name" value="NO EXINE FORMATION 1"/>
    <property type="match status" value="1"/>
</dbReference>
<feature type="transmembrane region" description="Helical" evidence="2">
    <location>
        <begin position="53"/>
        <end position="73"/>
    </location>
</feature>
<dbReference type="InParanoid" id="B9T5G0"/>
<evidence type="ECO:0000256" key="1">
    <source>
        <dbReference type="SAM" id="MobiDB-lite"/>
    </source>
</evidence>
<reference evidence="4" key="1">
    <citation type="journal article" date="2010" name="Nat. Biotechnol.">
        <title>Draft genome sequence of the oilseed species Ricinus communis.</title>
        <authorList>
            <person name="Chan A.P."/>
            <person name="Crabtree J."/>
            <person name="Zhao Q."/>
            <person name="Lorenzi H."/>
            <person name="Orvis J."/>
            <person name="Puiu D."/>
            <person name="Melake-Berhan A."/>
            <person name="Jones K.M."/>
            <person name="Redman J."/>
            <person name="Chen G."/>
            <person name="Cahoon E.B."/>
            <person name="Gedil M."/>
            <person name="Stanke M."/>
            <person name="Haas B.J."/>
            <person name="Wortman J.R."/>
            <person name="Fraser-Liggett C.M."/>
            <person name="Ravel J."/>
            <person name="Rabinowicz P.D."/>
        </authorList>
    </citation>
    <scope>NUCLEOTIDE SEQUENCE [LARGE SCALE GENOMIC DNA]</scope>
    <source>
        <strain evidence="4">cv. Hale</strain>
    </source>
</reference>
<feature type="compositionally biased region" description="Polar residues" evidence="1">
    <location>
        <begin position="15"/>
        <end position="29"/>
    </location>
</feature>
<gene>
    <name evidence="3" type="ORF">RCOM_0052540</name>
</gene>
<name>B9T5G0_RICCO</name>
<keyword evidence="2" id="KW-0472">Membrane</keyword>
<feature type="compositionally biased region" description="Basic and acidic residues" evidence="1">
    <location>
        <begin position="1"/>
        <end position="14"/>
    </location>
</feature>
<accession>B9T5G0</accession>
<feature type="region of interest" description="Disordered" evidence="1">
    <location>
        <begin position="1"/>
        <end position="29"/>
    </location>
</feature>
<protein>
    <submittedName>
        <fullName evidence="3">Uncharacterized protein</fullName>
    </submittedName>
</protein>
<dbReference type="PANTHER" id="PTHR35313:SF1">
    <property type="entry name" value="NO EXINE FORMATION 1"/>
    <property type="match status" value="1"/>
</dbReference>
<dbReference type="AlphaFoldDB" id="B9T5G0"/>
<feature type="transmembrane region" description="Helical" evidence="2">
    <location>
        <begin position="113"/>
        <end position="132"/>
    </location>
</feature>
<organism evidence="3 4">
    <name type="scientific">Ricinus communis</name>
    <name type="common">Castor bean</name>
    <dbReference type="NCBI Taxonomy" id="3988"/>
    <lineage>
        <taxon>Eukaryota</taxon>
        <taxon>Viridiplantae</taxon>
        <taxon>Streptophyta</taxon>
        <taxon>Embryophyta</taxon>
        <taxon>Tracheophyta</taxon>
        <taxon>Spermatophyta</taxon>
        <taxon>Magnoliopsida</taxon>
        <taxon>eudicotyledons</taxon>
        <taxon>Gunneridae</taxon>
        <taxon>Pentapetalae</taxon>
        <taxon>rosids</taxon>
        <taxon>fabids</taxon>
        <taxon>Malpighiales</taxon>
        <taxon>Euphorbiaceae</taxon>
        <taxon>Acalyphoideae</taxon>
        <taxon>Acalypheae</taxon>
        <taxon>Ricinus</taxon>
    </lineage>
</organism>
<dbReference type="STRING" id="3988.B9T5G0"/>
<keyword evidence="2" id="KW-1133">Transmembrane helix</keyword>
<dbReference type="EMBL" id="EQ974525">
    <property type="protein sequence ID" value="EEF28911.1"/>
    <property type="molecule type" value="Genomic_DNA"/>
</dbReference>
<keyword evidence="2" id="KW-0812">Transmembrane</keyword>
<feature type="transmembrane region" description="Helical" evidence="2">
    <location>
        <begin position="144"/>
        <end position="170"/>
    </location>
</feature>
<evidence type="ECO:0000256" key="2">
    <source>
        <dbReference type="SAM" id="Phobius"/>
    </source>
</evidence>
<evidence type="ECO:0000313" key="4">
    <source>
        <dbReference type="Proteomes" id="UP000008311"/>
    </source>
</evidence>
<evidence type="ECO:0000313" key="3">
    <source>
        <dbReference type="EMBL" id="EEF28911.1"/>
    </source>
</evidence>
<proteinExistence type="predicted"/>
<dbReference type="Proteomes" id="UP000008311">
    <property type="component" value="Unassembled WGS sequence"/>
</dbReference>
<sequence>MQKKEGRTEKENKKSFNNGCSSYTPDPNLSPSPTLNSNFHFSSYRSCFLPSSFAHNTVIALVLALVPYIAFLFDLGDAFLLTHGLMISYILNSFNFKSGEANYHKGKVHDDNFNGVVALVIVVLCLEVRVVYHSFRRNIQVPLLLNYLLVTLTMFGGAVGAGADALGLIFDTLSSIAFISISKAKQVGSKLVNLKIIPELRNT</sequence>
<keyword evidence="4" id="KW-1185">Reference proteome</keyword>